<name>A0A939TR41_9MICO</name>
<dbReference type="InterPro" id="IPR020109">
    <property type="entry name" value="Holin_r1t"/>
</dbReference>
<dbReference type="RefSeq" id="WP_208503151.1">
    <property type="nucleotide sequence ID" value="NZ_JAGFOA010000003.1"/>
</dbReference>
<evidence type="ECO:0000313" key="2">
    <source>
        <dbReference type="EMBL" id="MBO3663751.1"/>
    </source>
</evidence>
<evidence type="ECO:0000256" key="1">
    <source>
        <dbReference type="SAM" id="Phobius"/>
    </source>
</evidence>
<dbReference type="AlphaFoldDB" id="A0A939TR41"/>
<accession>A0A939TR41</accession>
<sequence>MTITTRLADIAWWRAALWRALYTAVTIAVPYFGGSLLAEIPWAALALAAGFGFVSSMVTSLAGLPEAVGTDLPWWLAAVERVVKTFFQALGGGLTGAVLLTDVDWAFVLQSALIAAGLSLLRLVLATLPQDPTKGTPPTRTVNQTIVLPDSANPTEVAELVASITADSTRSPR</sequence>
<feature type="transmembrane region" description="Helical" evidence="1">
    <location>
        <begin position="105"/>
        <end position="125"/>
    </location>
</feature>
<dbReference type="EMBL" id="JAGFOA010000003">
    <property type="protein sequence ID" value="MBO3663751.1"/>
    <property type="molecule type" value="Genomic_DNA"/>
</dbReference>
<dbReference type="Pfam" id="PF16945">
    <property type="entry name" value="Phage_r1t_holin"/>
    <property type="match status" value="1"/>
</dbReference>
<feature type="transmembrane region" description="Helical" evidence="1">
    <location>
        <begin position="44"/>
        <end position="64"/>
    </location>
</feature>
<gene>
    <name evidence="2" type="ORF">J5V96_09505</name>
</gene>
<protein>
    <submittedName>
        <fullName evidence="2">Uncharacterized protein</fullName>
    </submittedName>
</protein>
<keyword evidence="1" id="KW-0812">Transmembrane</keyword>
<feature type="transmembrane region" description="Helical" evidence="1">
    <location>
        <begin position="12"/>
        <end position="32"/>
    </location>
</feature>
<reference evidence="2" key="1">
    <citation type="submission" date="2021-03" db="EMBL/GenBank/DDBJ databases">
        <title>Microbacterium sp. nov., a novel actinobacterium isolated from cow dung.</title>
        <authorList>
            <person name="Zhang L."/>
        </authorList>
    </citation>
    <scope>NUCLEOTIDE SEQUENCE</scope>
    <source>
        <strain evidence="2">NEAU-LLB</strain>
    </source>
</reference>
<organism evidence="2 3">
    <name type="scientific">Microbacterium stercoris</name>
    <dbReference type="NCBI Taxonomy" id="2820289"/>
    <lineage>
        <taxon>Bacteria</taxon>
        <taxon>Bacillati</taxon>
        <taxon>Actinomycetota</taxon>
        <taxon>Actinomycetes</taxon>
        <taxon>Micrococcales</taxon>
        <taxon>Microbacteriaceae</taxon>
        <taxon>Microbacterium</taxon>
    </lineage>
</organism>
<evidence type="ECO:0000313" key="3">
    <source>
        <dbReference type="Proteomes" id="UP000680132"/>
    </source>
</evidence>
<dbReference type="Proteomes" id="UP000680132">
    <property type="component" value="Unassembled WGS sequence"/>
</dbReference>
<keyword evidence="1" id="KW-0472">Membrane</keyword>
<proteinExistence type="predicted"/>
<comment type="caution">
    <text evidence="2">The sequence shown here is derived from an EMBL/GenBank/DDBJ whole genome shotgun (WGS) entry which is preliminary data.</text>
</comment>
<keyword evidence="1" id="KW-1133">Transmembrane helix</keyword>
<keyword evidence="3" id="KW-1185">Reference proteome</keyword>